<dbReference type="InterPro" id="IPR012373">
    <property type="entry name" value="Ferrdict_sens_TM"/>
</dbReference>
<keyword evidence="1" id="KW-0472">Membrane</keyword>
<evidence type="ECO:0008006" key="6">
    <source>
        <dbReference type="Google" id="ProtNLM"/>
    </source>
</evidence>
<keyword evidence="1" id="KW-1133">Transmembrane helix</keyword>
<evidence type="ECO:0000259" key="3">
    <source>
        <dbReference type="Pfam" id="PF16344"/>
    </source>
</evidence>
<dbReference type="Pfam" id="PF04773">
    <property type="entry name" value="FecR"/>
    <property type="match status" value="1"/>
</dbReference>
<dbReference type="InterPro" id="IPR006860">
    <property type="entry name" value="FecR"/>
</dbReference>
<dbReference type="AlphaFoldDB" id="A0A1I0R767"/>
<dbReference type="OrthoDB" id="1098220at2"/>
<dbReference type="Proteomes" id="UP000199310">
    <property type="component" value="Unassembled WGS sequence"/>
</dbReference>
<dbReference type="PANTHER" id="PTHR30273">
    <property type="entry name" value="PERIPLASMIC SIGNAL SENSOR AND SIGMA FACTOR ACTIVATOR FECR-RELATED"/>
    <property type="match status" value="1"/>
</dbReference>
<feature type="transmembrane region" description="Helical" evidence="1">
    <location>
        <begin position="97"/>
        <end position="116"/>
    </location>
</feature>
<gene>
    <name evidence="4" type="ORF">SAMN04488122_2394</name>
</gene>
<feature type="domain" description="FecR protein" evidence="2">
    <location>
        <begin position="193"/>
        <end position="288"/>
    </location>
</feature>
<keyword evidence="1" id="KW-0812">Transmembrane</keyword>
<keyword evidence="5" id="KW-1185">Reference proteome</keyword>
<protein>
    <recommendedName>
        <fullName evidence="6">FecR protein</fullName>
    </recommendedName>
</protein>
<evidence type="ECO:0000313" key="5">
    <source>
        <dbReference type="Proteomes" id="UP000199310"/>
    </source>
</evidence>
<dbReference type="EMBL" id="FOJG01000001">
    <property type="protein sequence ID" value="SEW36462.1"/>
    <property type="molecule type" value="Genomic_DNA"/>
</dbReference>
<evidence type="ECO:0000259" key="2">
    <source>
        <dbReference type="Pfam" id="PF04773"/>
    </source>
</evidence>
<dbReference type="GO" id="GO:0016989">
    <property type="term" value="F:sigma factor antagonist activity"/>
    <property type="evidence" value="ECO:0007669"/>
    <property type="project" value="TreeGrafter"/>
</dbReference>
<reference evidence="5" key="1">
    <citation type="submission" date="2016-10" db="EMBL/GenBank/DDBJ databases">
        <authorList>
            <person name="Varghese N."/>
            <person name="Submissions S."/>
        </authorList>
    </citation>
    <scope>NUCLEOTIDE SEQUENCE [LARGE SCALE GENOMIC DNA]</scope>
    <source>
        <strain evidence="5">DSM 3695</strain>
    </source>
</reference>
<dbReference type="Pfam" id="PF16344">
    <property type="entry name" value="FecR_C"/>
    <property type="match status" value="1"/>
</dbReference>
<dbReference type="Gene3D" id="2.60.120.1440">
    <property type="match status" value="1"/>
</dbReference>
<dbReference type="InterPro" id="IPR032508">
    <property type="entry name" value="FecR_C"/>
</dbReference>
<feature type="domain" description="Protein FecR C-terminal" evidence="3">
    <location>
        <begin position="330"/>
        <end position="397"/>
    </location>
</feature>
<name>A0A1I0R767_9BACT</name>
<evidence type="ECO:0000313" key="4">
    <source>
        <dbReference type="EMBL" id="SEW36462.1"/>
    </source>
</evidence>
<proteinExistence type="predicted"/>
<evidence type="ECO:0000256" key="1">
    <source>
        <dbReference type="SAM" id="Phobius"/>
    </source>
</evidence>
<sequence>MRMNRNKEYYELLLQRWQTRTCSPQEAIELMDYLRREEANRLLLHEMQHAFGQVKPDHRSHAGEPGDRVRKELLKHIQGAPVIPLTAPRKKPGSFRLAAAAAILVGLSLPAAYFFLHQSKTPAPVAAVIAPAADIAPGQHKAVLTLANGEKIILDSAGMQQLAQQGNSTVLHQGGQLVYVASKDAGTTPIYNTLTTAAGETYPLVMADGSRIWLNAASSIRFPATFAGNERKVELSGEAYFEIAADAHRPFRVQVKQMTVEVLGTHFNINSYTDEATINTTLLEGAVKINSDQHSIQLAPGEQSQLSANGQIKKVTGVNTSEIVAWKDGYFQFESADLTTVLRQFAHWYDVEIIYEGPVKPRKFFGMISRRSTLMNVLKMLNANDVHYRLEGKKLIVEGDQQ</sequence>
<organism evidence="4 5">
    <name type="scientific">Chitinophaga arvensicola</name>
    <dbReference type="NCBI Taxonomy" id="29529"/>
    <lineage>
        <taxon>Bacteria</taxon>
        <taxon>Pseudomonadati</taxon>
        <taxon>Bacteroidota</taxon>
        <taxon>Chitinophagia</taxon>
        <taxon>Chitinophagales</taxon>
        <taxon>Chitinophagaceae</taxon>
        <taxon>Chitinophaga</taxon>
    </lineage>
</organism>
<accession>A0A1I0R767</accession>
<dbReference type="PANTHER" id="PTHR30273:SF2">
    <property type="entry name" value="PROTEIN FECR"/>
    <property type="match status" value="1"/>
</dbReference>
<dbReference type="Gene3D" id="3.55.50.30">
    <property type="match status" value="1"/>
</dbReference>
<dbReference type="STRING" id="29529.SAMN04488122_2394"/>